<feature type="domain" description="Histidine kinase" evidence="5">
    <location>
        <begin position="1614"/>
        <end position="1835"/>
    </location>
</feature>
<sequence>MTVSIAGYTTRKLLRASARAQVYEAQRKRDGKRVIAKVFELGDDGVEARVEHEFRLLEQLDVEGVVRALGVERVGDQLVLLLDYIVGENLEQHARGEPITVDAFLAIARSLAATLARVHGRRVVHRDIKPSNVLVEAGTHEVYLADFGISVLLESERQHLYDPEVLAGTLPYVSPEQTGRTTREVDFRSDLYSLGVTFYELLTGRRPFEASEPMELIHAHLARRPMPPHELVSTVPRQLSAIVMKLLEKAPEHRYQSASGLRVDLERLAEGLAEGEPGPSFELGEQDHPSTLQLPHQLYGRVLERAALEREFELVSKVGKRRLVLLGGAPGLGKTALLRTIAAPVSASGGYMAIGKFEQLQRELPYRGFVNAFTSLVEQVLTQSDERLGAWRRRLKRALGPIAGVVAAMVPELALVMGELPPVPSLGLGESRYRLHAALARFVTAFSQDGPLVLILDDLQWADPASIELLHVLLAEGGESAVLFVGAYRSDALDALDPKHPLRAFLAGLDEGHSVVTKLELQPLSRGDLERLLVDVLGREREAVAELAELVARKTGSNPLFVRQFLVHLETLGLLESSVEGWQWDAQEIAATQIPDDVLGVMQAKLDRLDPSTRELLALAACVGVRFDALTLAAVGRRGREQVAAALHELEVQGLISPDGSRYVFSHDRIQEAALERIDPETQRALRWEIGDRLLARHGEDELGEHLFEIVDQLDAGLPVDAMPERRRLLLARLNHKAGQRALDTGAWDSARRYLDLSVELLAKELAEARAGRRSELAFGAAFGRAQAMALEGQTAEADAAFEGLLGWQLSMTERAQVVARRARILALQERNADALDYALAGLAELGYAIPRTPSTAQMVLALMLGLRALKGVSREQLLELPAATDERVIAISHLLDAAREPAFVTSQELWVLILGRHTQLILRSGYHPTAPVSLSQLAMVLMAMGRHVAAGELAEQASELALRRECPPGGVIGTRAQMLTMVGPQCRPFRVVAEPMEAAHAEAIEAGDRRTAGMLGAIGLVNHLEAGYHLREILDFDARLRSIDEHYGSPEFWAISELTRRLLHCLIGTEGATFLRVDELDEIDISPLTRYAVISSEAWGRMMLGEVDEPWAMLQPLLGDYERVLLGSVVVPRIAMVATVLAAKRWPEADAKERRALLSGMRKRYKTIRRWAKICPENYQPMADIVGGELASVRGKNEAALRHFEAARSAALDTRAHYVAGIASARLAAWAEREGLGSTMVGARRSARAAFERMGARAVVERLDREQGRLLTLAQPQPEPSNSTLSALMHASLSSDGSARALDLAAVLDTIAVISEDLELEQVITRVLGSAIENVGADRGLLLLERGGGLALVAEGSGGETLEFMADPVALADARDRLPTAVVLYVVRTGSPVVVDDITGDSRFSTDAYVVRSGVRSLLCMPIIKQLPTQSERIGALVLENRLAAGAFTPARLEVLGILLAQAASALDNARLYAALGRSEARWRSLVDGVPDIIALMDGHAQLEFVNHLAPYDADPNELVGRRAEQVMDPASRAAWREAFSECVRTGSPRELEVCVAPEGLPRCWYMTRVVAVGEGSDTKYLTISTDISERKLLEAQVRQQQRLESLGTLASGVAHEINNPVQGILNYAELISAHADDCETVLEFSAEITCESERVAAIVRNLLAFSRQEREQQREDARLEELVAATLSLILAVIRKDDVRVIVDVPPDLPAVSCRPQQIQQIVMNLVTNARDALNERYQGYHDDKIIEIRAASFERGGQAWVRLTVADRGAGIPKDVRARIFDPFFTTKGRDQGTGLGLAVSHGIALEHGGELGVETEPGVGTRFHLDLPVDHPSVREVAQ</sequence>
<dbReference type="PANTHER" id="PTHR43642">
    <property type="entry name" value="HYBRID SIGNAL TRANSDUCTION HISTIDINE KINASE G"/>
    <property type="match status" value="1"/>
</dbReference>
<keyword evidence="6" id="KW-0418">Kinase</keyword>
<dbReference type="Pfam" id="PF08448">
    <property type="entry name" value="PAS_4"/>
    <property type="match status" value="1"/>
</dbReference>
<dbReference type="GO" id="GO:0005524">
    <property type="term" value="F:ATP binding"/>
    <property type="evidence" value="ECO:0007669"/>
    <property type="project" value="InterPro"/>
</dbReference>
<dbReference type="GO" id="GO:0000155">
    <property type="term" value="F:phosphorelay sensor kinase activity"/>
    <property type="evidence" value="ECO:0007669"/>
    <property type="project" value="InterPro"/>
</dbReference>
<keyword evidence="6" id="KW-0808">Transferase</keyword>
<dbReference type="PROSITE" id="PS00108">
    <property type="entry name" value="PROTEIN_KINASE_ST"/>
    <property type="match status" value="1"/>
</dbReference>
<keyword evidence="7" id="KW-1185">Reference proteome</keyword>
<dbReference type="InterPro" id="IPR003594">
    <property type="entry name" value="HATPase_dom"/>
</dbReference>
<dbReference type="OrthoDB" id="9801841at2"/>
<dbReference type="Pfam" id="PF02518">
    <property type="entry name" value="HATPase_c"/>
    <property type="match status" value="1"/>
</dbReference>
<dbReference type="SMART" id="SM00388">
    <property type="entry name" value="HisKA"/>
    <property type="match status" value="1"/>
</dbReference>
<dbReference type="Pfam" id="PF01590">
    <property type="entry name" value="GAF"/>
    <property type="match status" value="1"/>
</dbReference>
<dbReference type="InterPro" id="IPR036097">
    <property type="entry name" value="HisK_dim/P_sf"/>
</dbReference>
<gene>
    <name evidence="6" type="primary">kinE_3</name>
    <name evidence="6" type="ORF">ENSA5_12680</name>
</gene>
<name>A0A2S9YFE9_9BACT</name>
<dbReference type="Proteomes" id="UP000237968">
    <property type="component" value="Unassembled WGS sequence"/>
</dbReference>
<dbReference type="Gene3D" id="3.30.565.10">
    <property type="entry name" value="Histidine kinase-like ATPase, C-terminal domain"/>
    <property type="match status" value="1"/>
</dbReference>
<dbReference type="InterPro" id="IPR003018">
    <property type="entry name" value="GAF"/>
</dbReference>
<dbReference type="InterPro" id="IPR005467">
    <property type="entry name" value="His_kinase_dom"/>
</dbReference>
<protein>
    <recommendedName>
        <fullName evidence="2">histidine kinase</fullName>
        <ecNumber evidence="2">2.7.13.3</ecNumber>
    </recommendedName>
</protein>
<dbReference type="InterPro" id="IPR041664">
    <property type="entry name" value="AAA_16"/>
</dbReference>
<dbReference type="Gene3D" id="3.30.450.20">
    <property type="entry name" value="PAS domain"/>
    <property type="match status" value="1"/>
</dbReference>
<dbReference type="CDD" id="cd14014">
    <property type="entry name" value="STKc_PknB_like"/>
    <property type="match status" value="1"/>
</dbReference>
<dbReference type="SUPFAM" id="SSF55785">
    <property type="entry name" value="PYP-like sensor domain (PAS domain)"/>
    <property type="match status" value="1"/>
</dbReference>
<feature type="domain" description="Protein kinase" evidence="4">
    <location>
        <begin position="8"/>
        <end position="268"/>
    </location>
</feature>
<accession>A0A2S9YFE9</accession>
<dbReference type="InterPro" id="IPR011009">
    <property type="entry name" value="Kinase-like_dom_sf"/>
</dbReference>
<dbReference type="InterPro" id="IPR027417">
    <property type="entry name" value="P-loop_NTPase"/>
</dbReference>
<evidence type="ECO:0000259" key="4">
    <source>
        <dbReference type="PROSITE" id="PS50011"/>
    </source>
</evidence>
<dbReference type="SMART" id="SM00220">
    <property type="entry name" value="S_TKc"/>
    <property type="match status" value="1"/>
</dbReference>
<dbReference type="PROSITE" id="PS50109">
    <property type="entry name" value="HIS_KIN"/>
    <property type="match status" value="1"/>
</dbReference>
<dbReference type="InterPro" id="IPR035965">
    <property type="entry name" value="PAS-like_dom_sf"/>
</dbReference>
<dbReference type="Pfam" id="PF13191">
    <property type="entry name" value="AAA_16"/>
    <property type="match status" value="1"/>
</dbReference>
<dbReference type="SUPFAM" id="SSF56112">
    <property type="entry name" value="Protein kinase-like (PK-like)"/>
    <property type="match status" value="1"/>
</dbReference>
<dbReference type="PANTHER" id="PTHR43642:SF1">
    <property type="entry name" value="HYBRID SIGNAL TRANSDUCTION HISTIDINE KINASE G"/>
    <property type="match status" value="1"/>
</dbReference>
<dbReference type="CDD" id="cd00082">
    <property type="entry name" value="HisKA"/>
    <property type="match status" value="1"/>
</dbReference>
<dbReference type="Gene3D" id="1.10.510.10">
    <property type="entry name" value="Transferase(Phosphotransferase) domain 1"/>
    <property type="match status" value="1"/>
</dbReference>
<evidence type="ECO:0000256" key="3">
    <source>
        <dbReference type="ARBA" id="ARBA00022553"/>
    </source>
</evidence>
<dbReference type="Gene3D" id="3.30.200.20">
    <property type="entry name" value="Phosphorylase Kinase, domain 1"/>
    <property type="match status" value="1"/>
</dbReference>
<dbReference type="InterPro" id="IPR004358">
    <property type="entry name" value="Sig_transdc_His_kin-like_C"/>
</dbReference>
<evidence type="ECO:0000313" key="6">
    <source>
        <dbReference type="EMBL" id="PRQ03762.1"/>
    </source>
</evidence>
<dbReference type="SMART" id="SM00065">
    <property type="entry name" value="GAF"/>
    <property type="match status" value="1"/>
</dbReference>
<keyword evidence="3" id="KW-0597">Phosphoprotein</keyword>
<dbReference type="InterPro" id="IPR036890">
    <property type="entry name" value="HATPase_C_sf"/>
</dbReference>
<dbReference type="RefSeq" id="WP_106390754.1">
    <property type="nucleotide sequence ID" value="NZ_PVNK01000069.1"/>
</dbReference>
<dbReference type="Pfam" id="PF00512">
    <property type="entry name" value="HisKA"/>
    <property type="match status" value="1"/>
</dbReference>
<dbReference type="Pfam" id="PF00069">
    <property type="entry name" value="Pkinase"/>
    <property type="match status" value="1"/>
</dbReference>
<evidence type="ECO:0000259" key="5">
    <source>
        <dbReference type="PROSITE" id="PS50109"/>
    </source>
</evidence>
<dbReference type="Gene3D" id="3.30.450.40">
    <property type="match status" value="1"/>
</dbReference>
<dbReference type="PROSITE" id="PS50011">
    <property type="entry name" value="PROTEIN_KINASE_DOM"/>
    <property type="match status" value="1"/>
</dbReference>
<dbReference type="EMBL" id="PVNK01000069">
    <property type="protein sequence ID" value="PRQ03762.1"/>
    <property type="molecule type" value="Genomic_DNA"/>
</dbReference>
<comment type="catalytic activity">
    <reaction evidence="1">
        <text>ATP + protein L-histidine = ADP + protein N-phospho-L-histidine.</text>
        <dbReference type="EC" id="2.7.13.3"/>
    </reaction>
</comment>
<dbReference type="InterPro" id="IPR029016">
    <property type="entry name" value="GAF-like_dom_sf"/>
</dbReference>
<dbReference type="SUPFAM" id="SSF47384">
    <property type="entry name" value="Homodimeric domain of signal transducing histidine kinase"/>
    <property type="match status" value="1"/>
</dbReference>
<proteinExistence type="predicted"/>
<comment type="caution">
    <text evidence="6">The sequence shown here is derived from an EMBL/GenBank/DDBJ whole genome shotgun (WGS) entry which is preliminary data.</text>
</comment>
<dbReference type="Gene3D" id="1.10.287.130">
    <property type="match status" value="1"/>
</dbReference>
<dbReference type="EC" id="2.7.13.3" evidence="2"/>
<evidence type="ECO:0000256" key="1">
    <source>
        <dbReference type="ARBA" id="ARBA00000085"/>
    </source>
</evidence>
<dbReference type="InterPro" id="IPR000719">
    <property type="entry name" value="Prot_kinase_dom"/>
</dbReference>
<reference evidence="6 7" key="1">
    <citation type="submission" date="2018-03" db="EMBL/GenBank/DDBJ databases">
        <title>Draft Genome Sequences of the Obligatory Marine Myxobacteria Enhygromyxa salina SWB005.</title>
        <authorList>
            <person name="Poehlein A."/>
            <person name="Moghaddam J.A."/>
            <person name="Harms H."/>
            <person name="Alanjari M."/>
            <person name="Koenig G.M."/>
            <person name="Daniel R."/>
            <person name="Schaeberle T.F."/>
        </authorList>
    </citation>
    <scope>NUCLEOTIDE SEQUENCE [LARGE SCALE GENOMIC DNA]</scope>
    <source>
        <strain evidence="6 7">SWB005</strain>
    </source>
</reference>
<evidence type="ECO:0000256" key="2">
    <source>
        <dbReference type="ARBA" id="ARBA00012438"/>
    </source>
</evidence>
<dbReference type="InterPro" id="IPR053159">
    <property type="entry name" value="Hybrid_Histidine_Kinase"/>
</dbReference>
<dbReference type="InterPro" id="IPR013656">
    <property type="entry name" value="PAS_4"/>
</dbReference>
<organism evidence="6 7">
    <name type="scientific">Enhygromyxa salina</name>
    <dbReference type="NCBI Taxonomy" id="215803"/>
    <lineage>
        <taxon>Bacteria</taxon>
        <taxon>Pseudomonadati</taxon>
        <taxon>Myxococcota</taxon>
        <taxon>Polyangia</taxon>
        <taxon>Nannocystales</taxon>
        <taxon>Nannocystaceae</taxon>
        <taxon>Enhygromyxa</taxon>
    </lineage>
</organism>
<dbReference type="SMART" id="SM00387">
    <property type="entry name" value="HATPase_c"/>
    <property type="match status" value="1"/>
</dbReference>
<dbReference type="SUPFAM" id="SSF55874">
    <property type="entry name" value="ATPase domain of HSP90 chaperone/DNA topoisomerase II/histidine kinase"/>
    <property type="match status" value="1"/>
</dbReference>
<evidence type="ECO:0000313" key="7">
    <source>
        <dbReference type="Proteomes" id="UP000237968"/>
    </source>
</evidence>
<dbReference type="SUPFAM" id="SSF55781">
    <property type="entry name" value="GAF domain-like"/>
    <property type="match status" value="1"/>
</dbReference>
<dbReference type="PRINTS" id="PR00344">
    <property type="entry name" value="BCTRLSENSOR"/>
</dbReference>
<dbReference type="InterPro" id="IPR008271">
    <property type="entry name" value="Ser/Thr_kinase_AS"/>
</dbReference>
<dbReference type="Gene3D" id="3.40.50.300">
    <property type="entry name" value="P-loop containing nucleotide triphosphate hydrolases"/>
    <property type="match status" value="1"/>
</dbReference>
<dbReference type="InterPro" id="IPR003661">
    <property type="entry name" value="HisK_dim/P_dom"/>
</dbReference>
<dbReference type="SUPFAM" id="SSF52540">
    <property type="entry name" value="P-loop containing nucleoside triphosphate hydrolases"/>
    <property type="match status" value="1"/>
</dbReference>